<reference evidence="2" key="1">
    <citation type="submission" date="2023-07" db="EMBL/GenBank/DDBJ databases">
        <title>Sequencing the genomes of 1000 actinobacteria strains.</title>
        <authorList>
            <person name="Klenk H.-P."/>
        </authorList>
    </citation>
    <scope>NUCLEOTIDE SEQUENCE</scope>
    <source>
        <strain evidence="2">DSM 44707</strain>
    </source>
</reference>
<dbReference type="Proteomes" id="UP001183643">
    <property type="component" value="Unassembled WGS sequence"/>
</dbReference>
<organism evidence="2 3">
    <name type="scientific">Catenuloplanes atrovinosus</name>
    <dbReference type="NCBI Taxonomy" id="137266"/>
    <lineage>
        <taxon>Bacteria</taxon>
        <taxon>Bacillati</taxon>
        <taxon>Actinomycetota</taxon>
        <taxon>Actinomycetes</taxon>
        <taxon>Micromonosporales</taxon>
        <taxon>Micromonosporaceae</taxon>
        <taxon>Catenuloplanes</taxon>
    </lineage>
</organism>
<accession>A0AAE3YSG7</accession>
<protein>
    <recommendedName>
        <fullName evidence="1">DUF397 domain-containing protein</fullName>
    </recommendedName>
</protein>
<keyword evidence="3" id="KW-1185">Reference proteome</keyword>
<dbReference type="Pfam" id="PF04149">
    <property type="entry name" value="DUF397"/>
    <property type="match status" value="1"/>
</dbReference>
<proteinExistence type="predicted"/>
<dbReference type="EMBL" id="JAVDYB010000001">
    <property type="protein sequence ID" value="MDR7278810.1"/>
    <property type="molecule type" value="Genomic_DNA"/>
</dbReference>
<evidence type="ECO:0000313" key="3">
    <source>
        <dbReference type="Proteomes" id="UP001183643"/>
    </source>
</evidence>
<dbReference type="InterPro" id="IPR007278">
    <property type="entry name" value="DUF397"/>
</dbReference>
<name>A0AAE3YSG7_9ACTN</name>
<comment type="caution">
    <text evidence="2">The sequence shown here is derived from an EMBL/GenBank/DDBJ whole genome shotgun (WGS) entry which is preliminary data.</text>
</comment>
<evidence type="ECO:0000313" key="2">
    <source>
        <dbReference type="EMBL" id="MDR7278810.1"/>
    </source>
</evidence>
<gene>
    <name evidence="2" type="ORF">J2S41_005588</name>
</gene>
<feature type="domain" description="DUF397" evidence="1">
    <location>
        <begin position="10"/>
        <end position="60"/>
    </location>
</feature>
<sequence>MITSTAGDMAWRKSSRCESHTCLEVAEAPGGRMAVRNSTRPQLRLSFEGPAWQAFVRTVRDGDLGSH</sequence>
<dbReference type="AlphaFoldDB" id="A0AAE3YSG7"/>
<dbReference type="RefSeq" id="WP_310371954.1">
    <property type="nucleotide sequence ID" value="NZ_JAVDYB010000001.1"/>
</dbReference>
<evidence type="ECO:0000259" key="1">
    <source>
        <dbReference type="Pfam" id="PF04149"/>
    </source>
</evidence>